<gene>
    <name evidence="3" type="ORF">IW256_004389</name>
</gene>
<evidence type="ECO:0000256" key="1">
    <source>
        <dbReference type="ARBA" id="ARBA00005721"/>
    </source>
</evidence>
<dbReference type="PANTHER" id="PTHR34297:SF3">
    <property type="entry name" value="ALKALINE SHOCK PROTEIN 23"/>
    <property type="match status" value="1"/>
</dbReference>
<feature type="region of interest" description="Disordered" evidence="2">
    <location>
        <begin position="116"/>
        <end position="142"/>
    </location>
</feature>
<dbReference type="AlphaFoldDB" id="A0A931GP64"/>
<feature type="compositionally biased region" description="Pro residues" evidence="2">
    <location>
        <begin position="36"/>
        <end position="47"/>
    </location>
</feature>
<feature type="compositionally biased region" description="Low complexity" evidence="2">
    <location>
        <begin position="116"/>
        <end position="127"/>
    </location>
</feature>
<sequence length="142" mass="14406">MVKGRITIEDQVIEKIAALAAMEVQGVATSSARTSPPSPSETPPGLPGAPAAPDGPRVRVHLHDNEVSLDLSVAVEYGCVVMDVAKEVKAHVARMVGQMLGMRVVAVNVSVEDVSMPAGGRPARAPGGTPGGARPGARPGSA</sequence>
<evidence type="ECO:0000256" key="2">
    <source>
        <dbReference type="SAM" id="MobiDB-lite"/>
    </source>
</evidence>
<proteinExistence type="inferred from homology"/>
<dbReference type="InterPro" id="IPR005531">
    <property type="entry name" value="Asp23"/>
</dbReference>
<name>A0A931GP64_9ACTN</name>
<protein>
    <submittedName>
        <fullName evidence="3">Alkaline shock family protein YloU</fullName>
    </submittedName>
</protein>
<dbReference type="Proteomes" id="UP000614047">
    <property type="component" value="Unassembled WGS sequence"/>
</dbReference>
<feature type="region of interest" description="Disordered" evidence="2">
    <location>
        <begin position="28"/>
        <end position="57"/>
    </location>
</feature>
<organism evidence="3 4">
    <name type="scientific">Actinomadura viridis</name>
    <dbReference type="NCBI Taxonomy" id="58110"/>
    <lineage>
        <taxon>Bacteria</taxon>
        <taxon>Bacillati</taxon>
        <taxon>Actinomycetota</taxon>
        <taxon>Actinomycetes</taxon>
        <taxon>Streptosporangiales</taxon>
        <taxon>Thermomonosporaceae</taxon>
        <taxon>Actinomadura</taxon>
    </lineage>
</organism>
<accession>A0A931GP64</accession>
<dbReference type="RefSeq" id="WP_197012755.1">
    <property type="nucleotide sequence ID" value="NZ_BAABES010000028.1"/>
</dbReference>
<comment type="similarity">
    <text evidence="1">Belongs to the asp23 family.</text>
</comment>
<comment type="caution">
    <text evidence="3">The sequence shown here is derived from an EMBL/GenBank/DDBJ whole genome shotgun (WGS) entry which is preliminary data.</text>
</comment>
<dbReference type="EMBL" id="JADOUA010000001">
    <property type="protein sequence ID" value="MBG6090276.1"/>
    <property type="molecule type" value="Genomic_DNA"/>
</dbReference>
<evidence type="ECO:0000313" key="4">
    <source>
        <dbReference type="Proteomes" id="UP000614047"/>
    </source>
</evidence>
<evidence type="ECO:0000313" key="3">
    <source>
        <dbReference type="EMBL" id="MBG6090276.1"/>
    </source>
</evidence>
<dbReference type="Pfam" id="PF03780">
    <property type="entry name" value="Asp23"/>
    <property type="match status" value="1"/>
</dbReference>
<dbReference type="PANTHER" id="PTHR34297">
    <property type="entry name" value="HYPOTHETICAL CYTOSOLIC PROTEIN-RELATED"/>
    <property type="match status" value="1"/>
</dbReference>
<keyword evidence="4" id="KW-1185">Reference proteome</keyword>
<reference evidence="3" key="1">
    <citation type="submission" date="2020-11" db="EMBL/GenBank/DDBJ databases">
        <title>Sequencing the genomes of 1000 actinobacteria strains.</title>
        <authorList>
            <person name="Klenk H.-P."/>
        </authorList>
    </citation>
    <scope>NUCLEOTIDE SEQUENCE</scope>
    <source>
        <strain evidence="3">DSM 43175</strain>
    </source>
</reference>